<dbReference type="Proteomes" id="UP000016932">
    <property type="component" value="Unassembled WGS sequence"/>
</dbReference>
<dbReference type="RefSeq" id="XP_007929498.1">
    <property type="nucleotide sequence ID" value="XM_007931307.1"/>
</dbReference>
<name>M3ASZ5_PSEFD</name>
<dbReference type="GeneID" id="19333776"/>
<sequence length="178" mass="20372">MLFTNVCLLDLFFFFFFFFFFFSIQLRYNRPVISQPYIVKSKSTSSSKSDRQCVISARIPMVELYQTSLLQLLACQMALLLPVPGCGVKSDFRIGNWRREDHTPNLMKFQQDVVQFSPSLPSRPHDPNASLLSLSTQSRIHKAPSHKSRVPAESSADLHRDSFSFHDGLRSISPRPPT</sequence>
<dbReference type="EMBL" id="KB446561">
    <property type="protein sequence ID" value="EME80612.1"/>
    <property type="molecule type" value="Genomic_DNA"/>
</dbReference>
<evidence type="ECO:0000313" key="3">
    <source>
        <dbReference type="EMBL" id="EME80612.1"/>
    </source>
</evidence>
<dbReference type="HOGENOM" id="CLU_1511231_0_0_1"/>
<keyword evidence="2" id="KW-0472">Membrane</keyword>
<protein>
    <submittedName>
        <fullName evidence="3">Uncharacterized protein</fullName>
    </submittedName>
</protein>
<dbReference type="AlphaFoldDB" id="M3ASZ5"/>
<dbReference type="KEGG" id="pfj:MYCFIDRAFT_177543"/>
<proteinExistence type="predicted"/>
<gene>
    <name evidence="3" type="ORF">MYCFIDRAFT_177543</name>
</gene>
<feature type="region of interest" description="Disordered" evidence="1">
    <location>
        <begin position="135"/>
        <end position="178"/>
    </location>
</feature>
<keyword evidence="4" id="KW-1185">Reference proteome</keyword>
<evidence type="ECO:0000256" key="2">
    <source>
        <dbReference type="SAM" id="Phobius"/>
    </source>
</evidence>
<feature type="transmembrane region" description="Helical" evidence="2">
    <location>
        <begin position="7"/>
        <end position="26"/>
    </location>
</feature>
<evidence type="ECO:0000256" key="1">
    <source>
        <dbReference type="SAM" id="MobiDB-lite"/>
    </source>
</evidence>
<dbReference type="VEuPathDB" id="FungiDB:MYCFIDRAFT_177543"/>
<feature type="compositionally biased region" description="Basic and acidic residues" evidence="1">
    <location>
        <begin position="156"/>
        <end position="169"/>
    </location>
</feature>
<evidence type="ECO:0000313" key="4">
    <source>
        <dbReference type="Proteomes" id="UP000016932"/>
    </source>
</evidence>
<keyword evidence="2" id="KW-0812">Transmembrane</keyword>
<organism evidence="3 4">
    <name type="scientific">Pseudocercospora fijiensis (strain CIRAD86)</name>
    <name type="common">Black leaf streak disease fungus</name>
    <name type="synonym">Mycosphaerella fijiensis</name>
    <dbReference type="NCBI Taxonomy" id="383855"/>
    <lineage>
        <taxon>Eukaryota</taxon>
        <taxon>Fungi</taxon>
        <taxon>Dikarya</taxon>
        <taxon>Ascomycota</taxon>
        <taxon>Pezizomycotina</taxon>
        <taxon>Dothideomycetes</taxon>
        <taxon>Dothideomycetidae</taxon>
        <taxon>Mycosphaerellales</taxon>
        <taxon>Mycosphaerellaceae</taxon>
        <taxon>Pseudocercospora</taxon>
    </lineage>
</organism>
<accession>M3ASZ5</accession>
<feature type="compositionally biased region" description="Basic residues" evidence="1">
    <location>
        <begin position="139"/>
        <end position="149"/>
    </location>
</feature>
<reference evidence="3 4" key="1">
    <citation type="journal article" date="2012" name="PLoS Pathog.">
        <title>Diverse lifestyles and strategies of plant pathogenesis encoded in the genomes of eighteen Dothideomycetes fungi.</title>
        <authorList>
            <person name="Ohm R.A."/>
            <person name="Feau N."/>
            <person name="Henrissat B."/>
            <person name="Schoch C.L."/>
            <person name="Horwitz B.A."/>
            <person name="Barry K.W."/>
            <person name="Condon B.J."/>
            <person name="Copeland A.C."/>
            <person name="Dhillon B."/>
            <person name="Glaser F."/>
            <person name="Hesse C.N."/>
            <person name="Kosti I."/>
            <person name="LaButti K."/>
            <person name="Lindquist E.A."/>
            <person name="Lucas S."/>
            <person name="Salamov A.A."/>
            <person name="Bradshaw R.E."/>
            <person name="Ciuffetti L."/>
            <person name="Hamelin R.C."/>
            <person name="Kema G.H.J."/>
            <person name="Lawrence C."/>
            <person name="Scott J.A."/>
            <person name="Spatafora J.W."/>
            <person name="Turgeon B.G."/>
            <person name="de Wit P.J.G.M."/>
            <person name="Zhong S."/>
            <person name="Goodwin S.B."/>
            <person name="Grigoriev I.V."/>
        </authorList>
    </citation>
    <scope>NUCLEOTIDE SEQUENCE [LARGE SCALE GENOMIC DNA]</scope>
    <source>
        <strain evidence="3 4">CIRAD86</strain>
    </source>
</reference>
<keyword evidence="2" id="KW-1133">Transmembrane helix</keyword>